<organism evidence="3 4">
    <name type="scientific">Sphingomonas changnyeongensis</name>
    <dbReference type="NCBI Taxonomy" id="2698679"/>
    <lineage>
        <taxon>Bacteria</taxon>
        <taxon>Pseudomonadati</taxon>
        <taxon>Pseudomonadota</taxon>
        <taxon>Alphaproteobacteria</taxon>
        <taxon>Sphingomonadales</taxon>
        <taxon>Sphingomonadaceae</taxon>
        <taxon>Sphingomonas</taxon>
    </lineage>
</organism>
<evidence type="ECO:0000313" key="3">
    <source>
        <dbReference type="EMBL" id="QHL91394.1"/>
    </source>
</evidence>
<keyword evidence="2" id="KW-1003">Cell membrane</keyword>
<feature type="transmembrane region" description="Helical" evidence="2">
    <location>
        <begin position="260"/>
        <end position="290"/>
    </location>
</feature>
<comment type="similarity">
    <text evidence="2">Belongs to the MlaE permease family.</text>
</comment>
<dbReference type="EMBL" id="CP047895">
    <property type="protein sequence ID" value="QHL91394.1"/>
    <property type="molecule type" value="Genomic_DNA"/>
</dbReference>
<accession>A0A7Z2SA23</accession>
<keyword evidence="2" id="KW-0812">Transmembrane</keyword>
<feature type="transmembrane region" description="Helical" evidence="2">
    <location>
        <begin position="342"/>
        <end position="368"/>
    </location>
</feature>
<keyword evidence="2" id="KW-1133">Transmembrane helix</keyword>
<comment type="function">
    <text evidence="1">Could be part of an ABC transporter complex.</text>
</comment>
<dbReference type="Proteomes" id="UP000464468">
    <property type="component" value="Chromosome"/>
</dbReference>
<dbReference type="NCBIfam" id="TIGR00056">
    <property type="entry name" value="MlaE family lipid ABC transporter permease subunit"/>
    <property type="match status" value="1"/>
</dbReference>
<dbReference type="GO" id="GO:0005548">
    <property type="term" value="F:phospholipid transporter activity"/>
    <property type="evidence" value="ECO:0007669"/>
    <property type="project" value="TreeGrafter"/>
</dbReference>
<dbReference type="AlphaFoldDB" id="A0A7Z2SA23"/>
<keyword evidence="2" id="KW-0997">Cell inner membrane</keyword>
<feature type="transmembrane region" description="Helical" evidence="2">
    <location>
        <begin position="310"/>
        <end position="330"/>
    </location>
</feature>
<evidence type="ECO:0000256" key="1">
    <source>
        <dbReference type="ARBA" id="ARBA00003787"/>
    </source>
</evidence>
<sequence length="374" mass="39414">MNAPADPVPGGFDLIDAADGRIVRLNGALTLGGLGDLPERLAAIGGPVDRLDLSAITRIDTVGAWVIHRFAAASGAAVAGASADAARLIETVAEAHQPVKCRPDPLPPFFRVLEEIGTATAQAGRTLLGLLAFFGAMISALGSVLRHPRRFRWHAVVQRFEVVGVAALGIIGLMSVLIGIVIAQQGSVQLAQFGAEFLTINLIGRITLRELGVLMTAIMVAGRSGSAFAAQLGTMKLTEEVDAMRTIGVSPMEALVLPRVLAAVVMMPLLGFYSSVVAIIGGGLFCWVSLDIPPITFVQRLREVVPMTDLWVGLVKAPVFGAIVALTGCFQGMQVKGDAEQVGLRTTAAVVQAIFLVIVLDAFFAVFFERIGWI</sequence>
<proteinExistence type="inferred from homology"/>
<protein>
    <submittedName>
        <fullName evidence="3">MlaE family lipid ABC transporter permease subunit</fullName>
    </submittedName>
</protein>
<comment type="subcellular location">
    <subcellularLocation>
        <location evidence="2">Cell inner membrane</location>
        <topology evidence="2">Multi-pass membrane protein</topology>
    </subcellularLocation>
</comment>
<dbReference type="PANTHER" id="PTHR30188">
    <property type="entry name" value="ABC TRANSPORTER PERMEASE PROTEIN-RELATED"/>
    <property type="match status" value="1"/>
</dbReference>
<feature type="transmembrane region" description="Helical" evidence="2">
    <location>
        <begin position="165"/>
        <end position="183"/>
    </location>
</feature>
<keyword evidence="2" id="KW-0472">Membrane</keyword>
<dbReference type="RefSeq" id="WP_160593324.1">
    <property type="nucleotide sequence ID" value="NZ_CP047895.1"/>
</dbReference>
<dbReference type="InterPro" id="IPR030802">
    <property type="entry name" value="Permease_MalE"/>
</dbReference>
<dbReference type="Pfam" id="PF02405">
    <property type="entry name" value="MlaE"/>
    <property type="match status" value="1"/>
</dbReference>
<name>A0A7Z2SA23_9SPHN</name>
<gene>
    <name evidence="3" type="ORF">GVO57_11960</name>
</gene>
<dbReference type="GO" id="GO:0043190">
    <property type="term" value="C:ATP-binding cassette (ABC) transporter complex"/>
    <property type="evidence" value="ECO:0007669"/>
    <property type="project" value="InterPro"/>
</dbReference>
<dbReference type="InterPro" id="IPR003453">
    <property type="entry name" value="ABC_MlaE_roteobac"/>
</dbReference>
<reference evidence="3 4" key="1">
    <citation type="submission" date="2020-01" db="EMBL/GenBank/DDBJ databases">
        <title>Sphingomonas sp. C33 whole genome sequece.</title>
        <authorList>
            <person name="Park C."/>
        </authorList>
    </citation>
    <scope>NUCLEOTIDE SEQUENCE [LARGE SCALE GENOMIC DNA]</scope>
    <source>
        <strain evidence="3 4">C33</strain>
    </source>
</reference>
<keyword evidence="4" id="KW-1185">Reference proteome</keyword>
<feature type="transmembrane region" description="Helical" evidence="2">
    <location>
        <begin position="127"/>
        <end position="145"/>
    </location>
</feature>
<evidence type="ECO:0000313" key="4">
    <source>
        <dbReference type="Proteomes" id="UP000464468"/>
    </source>
</evidence>
<dbReference type="PANTHER" id="PTHR30188:SF3">
    <property type="entry name" value="ABC TRANSPORTER PERMEASE"/>
    <property type="match status" value="1"/>
</dbReference>
<evidence type="ECO:0000256" key="2">
    <source>
        <dbReference type="RuleBase" id="RU362044"/>
    </source>
</evidence>
<dbReference type="KEGG" id="schy:GVO57_11960"/>